<feature type="transmembrane region" description="Helical" evidence="2">
    <location>
        <begin position="6"/>
        <end position="25"/>
    </location>
</feature>
<evidence type="ECO:0000256" key="1">
    <source>
        <dbReference type="SAM" id="MobiDB-lite"/>
    </source>
</evidence>
<keyword evidence="2" id="KW-0472">Membrane</keyword>
<gene>
    <name evidence="3" type="ORF">ThalV2_gp25</name>
</gene>
<feature type="region of interest" description="Disordered" evidence="1">
    <location>
        <begin position="51"/>
        <end position="70"/>
    </location>
</feature>
<keyword evidence="2" id="KW-1133">Transmembrane helix</keyword>
<reference evidence="3" key="1">
    <citation type="journal article" date="2024" name="ISME J.">
        <title>Pleomorphic viruses establish stable relationship with marine hyperthermophilic archaea.</title>
        <authorList>
            <person name="Baquero D.P."/>
            <person name="Bignon E.A."/>
            <person name="Krupovic M."/>
        </authorList>
    </citation>
    <scope>NUCLEOTIDE SEQUENCE</scope>
</reference>
<accession>A0AAT9J7T2</accession>
<feature type="compositionally biased region" description="Gly residues" evidence="1">
    <location>
        <begin position="61"/>
        <end position="70"/>
    </location>
</feature>
<organism evidence="3">
    <name type="scientific">Pleomorphic virus ThalV2</name>
    <dbReference type="NCBI Taxonomy" id="3115753"/>
    <lineage>
        <taxon>Viruses</taxon>
        <taxon>Monodnaviria</taxon>
        <taxon>Trapavirae</taxon>
        <taxon>Saleviricota</taxon>
        <taxon>Huolimaviricetes</taxon>
        <taxon>Haloruvirales</taxon>
        <taxon>Pleolipoviridae</taxon>
    </lineage>
</organism>
<evidence type="ECO:0000313" key="3">
    <source>
        <dbReference type="EMBL" id="DBA54693.1"/>
    </source>
</evidence>
<dbReference type="EMBL" id="BK065158">
    <property type="protein sequence ID" value="DBA54693.1"/>
    <property type="molecule type" value="Genomic_DNA"/>
</dbReference>
<proteinExistence type="predicted"/>
<keyword evidence="2" id="KW-0812">Transmembrane</keyword>
<sequence length="70" mass="7397">MDDETLWAIALNGSPIAAAIALAILDERLGGKISELKKKLDEMYAPHRRSGMAGEIPAGSRKGGVTYGRG</sequence>
<evidence type="ECO:0000256" key="2">
    <source>
        <dbReference type="SAM" id="Phobius"/>
    </source>
</evidence>
<protein>
    <submittedName>
        <fullName evidence="3">Uncharacterized protein</fullName>
    </submittedName>
</protein>
<name>A0AAT9J7T2_9VIRU</name>